<protein>
    <submittedName>
        <fullName evidence="2">Uncharacterized protein</fullName>
    </submittedName>
</protein>
<feature type="compositionally biased region" description="Basic and acidic residues" evidence="1">
    <location>
        <begin position="103"/>
        <end position="120"/>
    </location>
</feature>
<proteinExistence type="predicted"/>
<comment type="caution">
    <text evidence="2">The sequence shown here is derived from an EMBL/GenBank/DDBJ whole genome shotgun (WGS) entry which is preliminary data.</text>
</comment>
<organism evidence="2 3">
    <name type="scientific">Culter alburnus</name>
    <name type="common">Topmouth culter</name>
    <dbReference type="NCBI Taxonomy" id="194366"/>
    <lineage>
        <taxon>Eukaryota</taxon>
        <taxon>Metazoa</taxon>
        <taxon>Chordata</taxon>
        <taxon>Craniata</taxon>
        <taxon>Vertebrata</taxon>
        <taxon>Euteleostomi</taxon>
        <taxon>Actinopterygii</taxon>
        <taxon>Neopterygii</taxon>
        <taxon>Teleostei</taxon>
        <taxon>Ostariophysi</taxon>
        <taxon>Cypriniformes</taxon>
        <taxon>Xenocyprididae</taxon>
        <taxon>Xenocypridinae</taxon>
        <taxon>Culter</taxon>
    </lineage>
</organism>
<gene>
    <name evidence="2" type="ORF">ABG768_018837</name>
</gene>
<name>A0AAW2ATE5_CULAL</name>
<evidence type="ECO:0000313" key="2">
    <source>
        <dbReference type="EMBL" id="KAK9977016.1"/>
    </source>
</evidence>
<dbReference type="EMBL" id="JAWDJR010000003">
    <property type="protein sequence ID" value="KAK9977016.1"/>
    <property type="molecule type" value="Genomic_DNA"/>
</dbReference>
<dbReference type="Proteomes" id="UP001479290">
    <property type="component" value="Unassembled WGS sequence"/>
</dbReference>
<reference evidence="2 3" key="1">
    <citation type="submission" date="2024-05" db="EMBL/GenBank/DDBJ databases">
        <title>A high-quality chromosomal-level genome assembly of Topmouth culter (Culter alburnus).</title>
        <authorList>
            <person name="Zhao H."/>
        </authorList>
    </citation>
    <scope>NUCLEOTIDE SEQUENCE [LARGE SCALE GENOMIC DNA]</scope>
    <source>
        <strain evidence="2">CATC2023</strain>
        <tissue evidence="2">Muscle</tissue>
    </source>
</reference>
<evidence type="ECO:0000256" key="1">
    <source>
        <dbReference type="SAM" id="MobiDB-lite"/>
    </source>
</evidence>
<keyword evidence="3" id="KW-1185">Reference proteome</keyword>
<feature type="region of interest" description="Disordered" evidence="1">
    <location>
        <begin position="73"/>
        <end position="120"/>
    </location>
</feature>
<feature type="compositionally biased region" description="Polar residues" evidence="1">
    <location>
        <begin position="74"/>
        <end position="88"/>
    </location>
</feature>
<sequence>MGRGPVTREVQALTTQEYTVTREVQAPGGTATRKGQALTAQEGTATRVVQAPSGRPGVAVAGGQVPEHRILRSDATQEQGPGEQSTVGCATGEGRRWRKKKEKAGGEGRAYVRETRSRWG</sequence>
<dbReference type="AlphaFoldDB" id="A0AAW2ATE5"/>
<evidence type="ECO:0000313" key="3">
    <source>
        <dbReference type="Proteomes" id="UP001479290"/>
    </source>
</evidence>
<accession>A0AAW2ATE5</accession>